<reference evidence="10 11" key="1">
    <citation type="journal article" date="2024" name="BMC Genomics">
        <title>De novo assembly and annotation of Popillia japonica's genome with initial clues to its potential as an invasive pest.</title>
        <authorList>
            <person name="Cucini C."/>
            <person name="Boschi S."/>
            <person name="Funari R."/>
            <person name="Cardaioli E."/>
            <person name="Iannotti N."/>
            <person name="Marturano G."/>
            <person name="Paoli F."/>
            <person name="Bruttini M."/>
            <person name="Carapelli A."/>
            <person name="Frati F."/>
            <person name="Nardi F."/>
        </authorList>
    </citation>
    <scope>NUCLEOTIDE SEQUENCE [LARGE SCALE GENOMIC DNA]</scope>
    <source>
        <strain evidence="10">DMR45628</strain>
    </source>
</reference>
<evidence type="ECO:0000256" key="9">
    <source>
        <dbReference type="RuleBase" id="RU003514"/>
    </source>
</evidence>
<evidence type="ECO:0000256" key="5">
    <source>
        <dbReference type="ARBA" id="ARBA00022695"/>
    </source>
</evidence>
<keyword evidence="2 9" id="KW-0240">DNA-directed RNA polymerase</keyword>
<evidence type="ECO:0000313" key="10">
    <source>
        <dbReference type="EMBL" id="KAK9694067.1"/>
    </source>
</evidence>
<dbReference type="Proteomes" id="UP001458880">
    <property type="component" value="Unassembled WGS sequence"/>
</dbReference>
<dbReference type="EMBL" id="JASPKY010000523">
    <property type="protein sequence ID" value="KAK9694067.1"/>
    <property type="molecule type" value="Genomic_DNA"/>
</dbReference>
<organism evidence="10 11">
    <name type="scientific">Popillia japonica</name>
    <name type="common">Japanese beetle</name>
    <dbReference type="NCBI Taxonomy" id="7064"/>
    <lineage>
        <taxon>Eukaryota</taxon>
        <taxon>Metazoa</taxon>
        <taxon>Ecdysozoa</taxon>
        <taxon>Arthropoda</taxon>
        <taxon>Hexapoda</taxon>
        <taxon>Insecta</taxon>
        <taxon>Pterygota</taxon>
        <taxon>Neoptera</taxon>
        <taxon>Endopterygota</taxon>
        <taxon>Coleoptera</taxon>
        <taxon>Polyphaga</taxon>
        <taxon>Scarabaeiformia</taxon>
        <taxon>Scarabaeidae</taxon>
        <taxon>Rutelinae</taxon>
        <taxon>Popillia</taxon>
    </lineage>
</organism>
<keyword evidence="5" id="KW-0548">Nucleotidyltransferase</keyword>
<dbReference type="AlphaFoldDB" id="A0AAW1IVP0"/>
<dbReference type="PANTHER" id="PTHR10536">
    <property type="entry name" value="DNA PRIMASE SMALL SUBUNIT"/>
    <property type="match status" value="1"/>
</dbReference>
<evidence type="ECO:0000256" key="6">
    <source>
        <dbReference type="ARBA" id="ARBA00022705"/>
    </source>
</evidence>
<dbReference type="GO" id="GO:0005658">
    <property type="term" value="C:alpha DNA polymerase:primase complex"/>
    <property type="evidence" value="ECO:0007669"/>
    <property type="project" value="UniProtKB-ARBA"/>
</dbReference>
<dbReference type="Gene3D" id="3.90.920.10">
    <property type="entry name" value="DNA primase, PRIM domain"/>
    <property type="match status" value="1"/>
</dbReference>
<dbReference type="InterPro" id="IPR014052">
    <property type="entry name" value="DNA_primase_ssu_euk/arc"/>
</dbReference>
<dbReference type="InterPro" id="IPR002755">
    <property type="entry name" value="DNA_primase_S"/>
</dbReference>
<dbReference type="NCBIfam" id="TIGR00335">
    <property type="entry name" value="primase_sml"/>
    <property type="match status" value="1"/>
</dbReference>
<dbReference type="GO" id="GO:0006269">
    <property type="term" value="P:DNA replication, synthesis of primer"/>
    <property type="evidence" value="ECO:0007669"/>
    <property type="project" value="UniProtKB-KW"/>
</dbReference>
<comment type="caution">
    <text evidence="10">The sequence shown here is derived from an EMBL/GenBank/DDBJ whole genome shotgun (WGS) entry which is preliminary data.</text>
</comment>
<proteinExistence type="inferred from homology"/>
<evidence type="ECO:0000256" key="1">
    <source>
        <dbReference type="ARBA" id="ARBA00009762"/>
    </source>
</evidence>
<comment type="similarity">
    <text evidence="1 9">Belongs to the eukaryotic-type primase small subunit family.</text>
</comment>
<sequence length="360" mass="42889">MLKIEFDQKTHQKISEEQFREALHIYYEELYPFNTIFKWLSYGDPLYMLKREISFTTLKDSYIRYKSFQNEEELGQYILKRDPAKINIGAIYHVPPRDYAVTSHCRPIEKEFVFDIDINDYNEIRTCCKETDICCKCWKFLCLACKILERILIEDFGFKHLLWVFSGRRGIHCWVCDKVARQLSKEERCNILAYINLIQGNTNIHRKVHLPAKPLHSSVQRALDIIEKNFIDFIIIEQDILNDSKNGLQKFLKLLWDCFPNEFEQVMSKYKTSVDKWNAFVTHLTLLQKSHRLPNKLKYLKEEIMLHFTYPRLDMAVTQTLDHLLKAPFCIHAKTGKSSKSSTSTRSTNRFIIWNYAYYC</sequence>
<name>A0AAW1IVP0_POPJA</name>
<evidence type="ECO:0000313" key="11">
    <source>
        <dbReference type="Proteomes" id="UP001458880"/>
    </source>
</evidence>
<evidence type="ECO:0000256" key="4">
    <source>
        <dbReference type="ARBA" id="ARBA00022679"/>
    </source>
</evidence>
<dbReference type="SUPFAM" id="SSF56747">
    <property type="entry name" value="Prim-pol domain"/>
    <property type="match status" value="1"/>
</dbReference>
<keyword evidence="3 9" id="KW-0639">Primosome</keyword>
<dbReference type="CDD" id="cd04860">
    <property type="entry name" value="AE_Prim_S"/>
    <property type="match status" value="1"/>
</dbReference>
<gene>
    <name evidence="10" type="ORF">QE152_g33792</name>
</gene>
<keyword evidence="6 9" id="KW-0235">DNA replication</keyword>
<keyword evidence="11" id="KW-1185">Reference proteome</keyword>
<accession>A0AAW1IVP0</accession>
<evidence type="ECO:0000256" key="8">
    <source>
        <dbReference type="ARBA" id="ARBA00023163"/>
    </source>
</evidence>
<dbReference type="EC" id="2.7.7.-" evidence="9"/>
<evidence type="ECO:0000256" key="2">
    <source>
        <dbReference type="ARBA" id="ARBA00022478"/>
    </source>
</evidence>
<protein>
    <recommendedName>
        <fullName evidence="9">DNA primase</fullName>
        <ecNumber evidence="9">2.7.7.-</ecNumber>
    </recommendedName>
</protein>
<dbReference type="Pfam" id="PF01896">
    <property type="entry name" value="DNA_primase_S"/>
    <property type="match status" value="1"/>
</dbReference>
<dbReference type="GO" id="GO:0003899">
    <property type="term" value="F:DNA-directed RNA polymerase activity"/>
    <property type="evidence" value="ECO:0007669"/>
    <property type="project" value="InterPro"/>
</dbReference>
<dbReference type="GO" id="GO:0046872">
    <property type="term" value="F:metal ion binding"/>
    <property type="evidence" value="ECO:0007669"/>
    <property type="project" value="UniProtKB-KW"/>
</dbReference>
<evidence type="ECO:0000256" key="3">
    <source>
        <dbReference type="ARBA" id="ARBA00022515"/>
    </source>
</evidence>
<keyword evidence="4 9" id="KW-0808">Transferase</keyword>
<evidence type="ECO:0000256" key="7">
    <source>
        <dbReference type="ARBA" id="ARBA00022723"/>
    </source>
</evidence>
<keyword evidence="7" id="KW-0479">Metal-binding</keyword>
<keyword evidence="8" id="KW-0804">Transcription</keyword>